<reference evidence="8 9" key="1">
    <citation type="submission" date="2010-11" db="EMBL/GenBank/DDBJ databases">
        <title>Complete sequence of Halanaerobium sp. sapolanicus.</title>
        <authorList>
            <consortium name="US DOE Joint Genome Institute"/>
            <person name="Lucas S."/>
            <person name="Copeland A."/>
            <person name="Lapidus A."/>
            <person name="Cheng J.-F."/>
            <person name="Bruce D."/>
            <person name="Goodwin L."/>
            <person name="Pitluck S."/>
            <person name="Davenport K."/>
            <person name="Detter J.C."/>
            <person name="Han C."/>
            <person name="Tapia R."/>
            <person name="Land M."/>
            <person name="Hauser L."/>
            <person name="Jeffries C."/>
            <person name="Kyrpides N."/>
            <person name="Ivanova N."/>
            <person name="Mikhailova N."/>
            <person name="Begemann M.B."/>
            <person name="Mormile M.R."/>
            <person name="Wall J.D."/>
            <person name="Elias D.A."/>
            <person name="Woyke T."/>
        </authorList>
    </citation>
    <scope>NUCLEOTIDE SEQUENCE [LARGE SCALE GENOMIC DNA]</scope>
    <source>
        <strain evidence="9">sapolanicus</strain>
    </source>
</reference>
<organism evidence="8 9">
    <name type="scientific">Halanaerobium hydrogeniformans</name>
    <name type="common">Halanaerobium sp. (strain sapolanicus)</name>
    <dbReference type="NCBI Taxonomy" id="656519"/>
    <lineage>
        <taxon>Bacteria</taxon>
        <taxon>Bacillati</taxon>
        <taxon>Bacillota</taxon>
        <taxon>Clostridia</taxon>
        <taxon>Halanaerobiales</taxon>
        <taxon>Halanaerobiaceae</taxon>
        <taxon>Halanaerobium</taxon>
    </lineage>
</organism>
<evidence type="ECO:0000256" key="4">
    <source>
        <dbReference type="ARBA" id="ARBA00022801"/>
    </source>
</evidence>
<sequence length="161" mass="18520">MSKNIIDVLIEIPKGSNNKYEYDKEKGAFRLDRVMFSPVYYPADYGFIENTLADDGDALDAMVLTTFPTFPGCIITAKVIGMFIMEDEKGMDEKIMAVSEYDPRYENVNTLYDLEEHILREYKHFFSVYKDLEEKKVDIHGWAGIEDALKVIESAKKAYDG</sequence>
<gene>
    <name evidence="7" type="primary">ppa</name>
    <name evidence="8" type="ordered locus">Halsa_0186</name>
</gene>
<evidence type="ECO:0000256" key="1">
    <source>
        <dbReference type="ARBA" id="ARBA00001946"/>
    </source>
</evidence>
<keyword evidence="9" id="KW-1185">Reference proteome</keyword>
<dbReference type="eggNOG" id="COG0221">
    <property type="taxonomic scope" value="Bacteria"/>
</dbReference>
<dbReference type="EC" id="3.6.1.1" evidence="7"/>
<evidence type="ECO:0000256" key="3">
    <source>
        <dbReference type="ARBA" id="ARBA00022723"/>
    </source>
</evidence>
<feature type="binding site" evidence="7">
    <location>
        <position position="60"/>
    </location>
    <ligand>
        <name>Mg(2+)</name>
        <dbReference type="ChEBI" id="CHEBI:18420"/>
        <label>1</label>
    </ligand>
</feature>
<dbReference type="GO" id="GO:0004427">
    <property type="term" value="F:inorganic diphosphate phosphatase activity"/>
    <property type="evidence" value="ECO:0007669"/>
    <property type="project" value="UniProtKB-UniRule"/>
</dbReference>
<keyword evidence="2 7" id="KW-0963">Cytoplasm</keyword>
<dbReference type="Proteomes" id="UP000007434">
    <property type="component" value="Chromosome"/>
</dbReference>
<name>E4RNY5_HALHG</name>
<feature type="binding site" evidence="7">
    <location>
        <position position="92"/>
    </location>
    <ligand>
        <name>Mg(2+)</name>
        <dbReference type="ChEBI" id="CHEBI:18420"/>
        <label>1</label>
    </ligand>
</feature>
<dbReference type="OrthoDB" id="5187599at2"/>
<dbReference type="CDD" id="cd00412">
    <property type="entry name" value="pyrophosphatase"/>
    <property type="match status" value="1"/>
</dbReference>
<dbReference type="STRING" id="656519.Halsa_0186"/>
<reference evidence="8 9" key="2">
    <citation type="journal article" date="2011" name="J. Bacteriol.">
        <title>Complete Genome Sequence of the Haloalkaliphilic, Hydrogen Producing Halanaerobium hydrogenoformans.</title>
        <authorList>
            <person name="Brown S.D."/>
            <person name="Begemann M.B."/>
            <person name="Mormile M.R."/>
            <person name="Wall J.D."/>
            <person name="Han C.S."/>
            <person name="Goodwin L.A."/>
            <person name="Pitluck S."/>
            <person name="Land M.L."/>
            <person name="Hauser L.J."/>
            <person name="Elias D.A."/>
        </authorList>
    </citation>
    <scope>NUCLEOTIDE SEQUENCE [LARGE SCALE GENOMIC DNA]</scope>
    <source>
        <strain evidence="9">sapolanicus</strain>
    </source>
</reference>
<comment type="catalytic activity">
    <reaction evidence="6 7">
        <text>diphosphate + H2O = 2 phosphate + H(+)</text>
        <dbReference type="Rhea" id="RHEA:24576"/>
        <dbReference type="ChEBI" id="CHEBI:15377"/>
        <dbReference type="ChEBI" id="CHEBI:15378"/>
        <dbReference type="ChEBI" id="CHEBI:33019"/>
        <dbReference type="ChEBI" id="CHEBI:43474"/>
        <dbReference type="EC" id="3.6.1.1"/>
    </reaction>
</comment>
<dbReference type="SUPFAM" id="SSF50324">
    <property type="entry name" value="Inorganic pyrophosphatase"/>
    <property type="match status" value="1"/>
</dbReference>
<dbReference type="HOGENOM" id="CLU_073198_1_1_9"/>
<dbReference type="InterPro" id="IPR008162">
    <property type="entry name" value="Pyrophosphatase"/>
</dbReference>
<dbReference type="GO" id="GO:0005737">
    <property type="term" value="C:cytoplasm"/>
    <property type="evidence" value="ECO:0007669"/>
    <property type="project" value="UniProtKB-SubCell"/>
</dbReference>
<accession>E4RNY5</accession>
<evidence type="ECO:0000313" key="8">
    <source>
        <dbReference type="EMBL" id="ADQ13675.1"/>
    </source>
</evidence>
<dbReference type="GO" id="GO:0006796">
    <property type="term" value="P:phosphate-containing compound metabolic process"/>
    <property type="evidence" value="ECO:0007669"/>
    <property type="project" value="InterPro"/>
</dbReference>
<comment type="function">
    <text evidence="7">Catalyzes the hydrolysis of inorganic pyrophosphate (PPi) forming two phosphate ions.</text>
</comment>
<dbReference type="Pfam" id="PF00719">
    <property type="entry name" value="Pyrophosphatase"/>
    <property type="match status" value="1"/>
</dbReference>
<dbReference type="KEGG" id="has:Halsa_0186"/>
<dbReference type="EMBL" id="CP002304">
    <property type="protein sequence ID" value="ADQ13675.1"/>
    <property type="molecule type" value="Genomic_DNA"/>
</dbReference>
<evidence type="ECO:0000256" key="6">
    <source>
        <dbReference type="ARBA" id="ARBA00047820"/>
    </source>
</evidence>
<dbReference type="AlphaFoldDB" id="E4RNY5"/>
<protein>
    <recommendedName>
        <fullName evidence="7">Inorganic pyrophosphatase</fullName>
        <ecNumber evidence="7">3.6.1.1</ecNumber>
    </recommendedName>
    <alternativeName>
        <fullName evidence="7">Pyrophosphate phospho-hydrolase</fullName>
        <shortName evidence="7">PPase</shortName>
    </alternativeName>
</protein>
<dbReference type="Gene3D" id="3.90.80.10">
    <property type="entry name" value="Inorganic pyrophosphatase"/>
    <property type="match status" value="1"/>
</dbReference>
<dbReference type="PANTHER" id="PTHR10286">
    <property type="entry name" value="INORGANIC PYROPHOSPHATASE"/>
    <property type="match status" value="1"/>
</dbReference>
<dbReference type="RefSeq" id="WP_013404781.1">
    <property type="nucleotide sequence ID" value="NC_014654.1"/>
</dbReference>
<keyword evidence="3 7" id="KW-0479">Metal-binding</keyword>
<feature type="binding site" evidence="7">
    <location>
        <position position="129"/>
    </location>
    <ligand>
        <name>substrate</name>
    </ligand>
</feature>
<comment type="subunit">
    <text evidence="7">Homohexamer.</text>
</comment>
<proteinExistence type="inferred from homology"/>
<comment type="subcellular location">
    <subcellularLocation>
        <location evidence="7">Cytoplasm</location>
    </subcellularLocation>
</comment>
<dbReference type="HAMAP" id="MF_00209">
    <property type="entry name" value="Inorganic_PPase"/>
    <property type="match status" value="1"/>
</dbReference>
<comment type="similarity">
    <text evidence="7">Belongs to the PPase family.</text>
</comment>
<keyword evidence="5 7" id="KW-0460">Magnesium</keyword>
<feature type="binding site" evidence="7">
    <location>
        <position position="55"/>
    </location>
    <ligand>
        <name>Mg(2+)</name>
        <dbReference type="ChEBI" id="CHEBI:18420"/>
        <label>1</label>
    </ligand>
</feature>
<dbReference type="GO" id="GO:0000287">
    <property type="term" value="F:magnesium ion binding"/>
    <property type="evidence" value="ECO:0007669"/>
    <property type="project" value="UniProtKB-UniRule"/>
</dbReference>
<feature type="binding site" evidence="7">
    <location>
        <position position="60"/>
    </location>
    <ligand>
        <name>Mg(2+)</name>
        <dbReference type="ChEBI" id="CHEBI:18420"/>
        <label>2</label>
    </ligand>
</feature>
<feature type="binding site" evidence="7">
    <location>
        <position position="33"/>
    </location>
    <ligand>
        <name>substrate</name>
    </ligand>
</feature>
<keyword evidence="4 7" id="KW-0378">Hydrolase</keyword>
<comment type="cofactor">
    <cofactor evidence="1 7">
        <name>Mg(2+)</name>
        <dbReference type="ChEBI" id="CHEBI:18420"/>
    </cofactor>
</comment>
<evidence type="ECO:0000256" key="2">
    <source>
        <dbReference type="ARBA" id="ARBA00022490"/>
    </source>
</evidence>
<feature type="binding site" evidence="7">
    <location>
        <position position="19"/>
    </location>
    <ligand>
        <name>substrate</name>
    </ligand>
</feature>
<dbReference type="InterPro" id="IPR036649">
    <property type="entry name" value="Pyrophosphatase_sf"/>
</dbReference>
<evidence type="ECO:0000256" key="5">
    <source>
        <dbReference type="ARBA" id="ARBA00022842"/>
    </source>
</evidence>
<dbReference type="FunFam" id="3.90.80.10:FF:000003">
    <property type="entry name" value="Inorganic pyrophosphatase"/>
    <property type="match status" value="1"/>
</dbReference>
<evidence type="ECO:0000256" key="7">
    <source>
        <dbReference type="HAMAP-Rule" id="MF_00209"/>
    </source>
</evidence>
<feature type="binding site" evidence="7">
    <location>
        <position position="45"/>
    </location>
    <ligand>
        <name>substrate</name>
    </ligand>
</feature>
<evidence type="ECO:0000313" key="9">
    <source>
        <dbReference type="Proteomes" id="UP000007434"/>
    </source>
</evidence>